<evidence type="ECO:0008006" key="3">
    <source>
        <dbReference type="Google" id="ProtNLM"/>
    </source>
</evidence>
<reference evidence="1 2" key="1">
    <citation type="submission" date="2014-12" db="EMBL/GenBank/DDBJ databases">
        <title>Draft genome sequence of Terrisporobacter sp. 08-306576, isolated from the blood culture of a bacteremia patient.</title>
        <authorList>
            <person name="Lund L.C."/>
            <person name="Sydenham T.V."/>
            <person name="Hogh S.V."/>
            <person name="Skov M.N."/>
            <person name="Kemp M."/>
            <person name="Justesen U.S."/>
        </authorList>
    </citation>
    <scope>NUCLEOTIDE SEQUENCE [LARGE SCALE GENOMIC DNA]</scope>
    <source>
        <strain evidence="1 2">08-306576</strain>
    </source>
</reference>
<name>A0A0B3VX37_9FIRM</name>
<proteinExistence type="predicted"/>
<dbReference type="AlphaFoldDB" id="A0A0B3VX37"/>
<accession>A0A0B3VX37</accession>
<dbReference type="EMBL" id="JWHR01000090">
    <property type="protein sequence ID" value="KHS57159.1"/>
    <property type="molecule type" value="Genomic_DNA"/>
</dbReference>
<dbReference type="STRING" id="1577792.QX51_09805"/>
<dbReference type="RefSeq" id="WP_039679737.1">
    <property type="nucleotide sequence ID" value="NZ_JAWGXO010000002.1"/>
</dbReference>
<evidence type="ECO:0000313" key="2">
    <source>
        <dbReference type="Proteomes" id="UP000031189"/>
    </source>
</evidence>
<dbReference type="InterPro" id="IPR024210">
    <property type="entry name" value="DUF3785"/>
</dbReference>
<protein>
    <recommendedName>
        <fullName evidence="3">DUF3785 domain-containing protein</fullName>
    </recommendedName>
</protein>
<evidence type="ECO:0000313" key="1">
    <source>
        <dbReference type="EMBL" id="KHS57159.1"/>
    </source>
</evidence>
<organism evidence="1 2">
    <name type="scientific">Terrisporobacter othiniensis</name>
    <dbReference type="NCBI Taxonomy" id="1577792"/>
    <lineage>
        <taxon>Bacteria</taxon>
        <taxon>Bacillati</taxon>
        <taxon>Bacillota</taxon>
        <taxon>Clostridia</taxon>
        <taxon>Peptostreptococcales</taxon>
        <taxon>Peptostreptococcaceae</taxon>
        <taxon>Terrisporobacter</taxon>
    </lineage>
</organism>
<gene>
    <name evidence="1" type="ORF">QX51_09805</name>
</gene>
<comment type="caution">
    <text evidence="1">The sequence shown here is derived from an EMBL/GenBank/DDBJ whole genome shotgun (WGS) entry which is preliminary data.</text>
</comment>
<dbReference type="Proteomes" id="UP000031189">
    <property type="component" value="Unassembled WGS sequence"/>
</dbReference>
<dbReference type="Pfam" id="PF12653">
    <property type="entry name" value="DUF3785"/>
    <property type="match status" value="1"/>
</dbReference>
<dbReference type="OrthoDB" id="1751102at2"/>
<keyword evidence="2" id="KW-1185">Reference proteome</keyword>
<sequence length="138" mass="16534">MFKFTFDEKEYILNDENFDELINDDEKPVKNIDRDMIIELLNNSPEEIIFDEEFYIEACPKCLKGIKEKEKFFPFLEYHFYIYTKDGKYVISTIDKDYKGKSFNKLSRANLVDDSYIVSTIICKHCNDYIIQIENCEV</sequence>